<dbReference type="NCBIfam" id="TIGR04256">
    <property type="entry name" value="GxxExxY"/>
    <property type="match status" value="1"/>
</dbReference>
<dbReference type="Proteomes" id="UP001595906">
    <property type="component" value="Unassembled WGS sequence"/>
</dbReference>
<dbReference type="RefSeq" id="WP_379015322.1">
    <property type="nucleotide sequence ID" value="NZ_JBHSDC010000029.1"/>
</dbReference>
<comment type="caution">
    <text evidence="1">The sequence shown here is derived from an EMBL/GenBank/DDBJ whole genome shotgun (WGS) entry which is preliminary data.</text>
</comment>
<evidence type="ECO:0000313" key="1">
    <source>
        <dbReference type="EMBL" id="MFC4233159.1"/>
    </source>
</evidence>
<name>A0ABV8Q1F4_9BACT</name>
<organism evidence="1 2">
    <name type="scientific">Parasediminibacterium paludis</name>
    <dbReference type="NCBI Taxonomy" id="908966"/>
    <lineage>
        <taxon>Bacteria</taxon>
        <taxon>Pseudomonadati</taxon>
        <taxon>Bacteroidota</taxon>
        <taxon>Chitinophagia</taxon>
        <taxon>Chitinophagales</taxon>
        <taxon>Chitinophagaceae</taxon>
        <taxon>Parasediminibacterium</taxon>
    </lineage>
</organism>
<keyword evidence="2" id="KW-1185">Reference proteome</keyword>
<dbReference type="InterPro" id="IPR011604">
    <property type="entry name" value="PDDEXK-like_dom_sf"/>
</dbReference>
<dbReference type="EMBL" id="JBHSDC010000029">
    <property type="protein sequence ID" value="MFC4233159.1"/>
    <property type="molecule type" value="Genomic_DNA"/>
</dbReference>
<dbReference type="Pfam" id="PF13366">
    <property type="entry name" value="PDDEXK_3"/>
    <property type="match status" value="1"/>
</dbReference>
<sequence length="135" mass="15409">MVTKKDIDDLTYLIMGCAIEVHKELGPGLLESVYHTCFVEELASKQLRYQSELEVPIVYKGKQLSANLRLDVLVEDLMVVELKAVEKIMPVHQAQLLTYLKLLEKPKGILINFNCTNIFKEGQKTMVNDLYTLLP</sequence>
<evidence type="ECO:0000313" key="2">
    <source>
        <dbReference type="Proteomes" id="UP001595906"/>
    </source>
</evidence>
<dbReference type="Gene3D" id="3.90.320.10">
    <property type="match status" value="1"/>
</dbReference>
<accession>A0ABV8Q1F4</accession>
<protein>
    <submittedName>
        <fullName evidence="1">GxxExxY protein</fullName>
    </submittedName>
</protein>
<dbReference type="InterPro" id="IPR026350">
    <property type="entry name" value="GxxExxY"/>
</dbReference>
<proteinExistence type="predicted"/>
<reference evidence="2" key="1">
    <citation type="journal article" date="2019" name="Int. J. Syst. Evol. Microbiol.">
        <title>The Global Catalogue of Microorganisms (GCM) 10K type strain sequencing project: providing services to taxonomists for standard genome sequencing and annotation.</title>
        <authorList>
            <consortium name="The Broad Institute Genomics Platform"/>
            <consortium name="The Broad Institute Genome Sequencing Center for Infectious Disease"/>
            <person name="Wu L."/>
            <person name="Ma J."/>
        </authorList>
    </citation>
    <scope>NUCLEOTIDE SEQUENCE [LARGE SCALE GENOMIC DNA]</scope>
    <source>
        <strain evidence="2">CECT 8010</strain>
    </source>
</reference>
<gene>
    <name evidence="1" type="ORF">ACFOW1_14760</name>
</gene>